<dbReference type="SUPFAM" id="SSF56801">
    <property type="entry name" value="Acetyl-CoA synthetase-like"/>
    <property type="match status" value="1"/>
</dbReference>
<name>A0A2A5ATT6_9GAMM</name>
<evidence type="ECO:0000313" key="1">
    <source>
        <dbReference type="EMBL" id="PCJ22734.1"/>
    </source>
</evidence>
<dbReference type="AlphaFoldDB" id="A0A2A5ATT6"/>
<dbReference type="Proteomes" id="UP000218327">
    <property type="component" value="Unassembled WGS sequence"/>
</dbReference>
<gene>
    <name evidence="1" type="ORF">COA96_13610</name>
</gene>
<dbReference type="PANTHER" id="PTHR36932:SF1">
    <property type="entry name" value="CAPSULAR POLYSACCHARIDE BIOSYNTHESIS PROTEIN"/>
    <property type="match status" value="1"/>
</dbReference>
<sequence>MSEYQSTKSTIDAVPKPLVENSNGAALYGLLQQLNTSQFWTAEQLAKGQLQQLKNLLSYVILHSPYYKNQFSDLDVNSLDLALFTKLPVLSRSSLQANNDSIDCTVVPAAHGKVTESMTSGSTGAPVELRATGLTATIWNAINMREHIWHKRDATQTSASIRWSANQTGMAPEGTHFNDWGSPINQFYQTGRSHYLNSGSDISAQIKWLQQLQPSYLMTHPSNLRALIDESLRRDIELPPFKEVRCVGENVTAQLRQTVRSQLNSSLVDFYSSEETGYVALQCPLLDHYHVQSESVIVEIVRDDGSACNLHEPGRILITSLRNYATPLIRYEIGDYGEFGEPCDCGRGLPVLSRINGRVRNMLHLPSGNKSWPNFGFRKMMEITPLRQFQVVQHELEKIELKLVVDEKLSPQQEAQVKKILCDNLGYPFTVNISYHSFLARSSGGKFEDFISLIEHG</sequence>
<dbReference type="InterPro" id="IPR053158">
    <property type="entry name" value="CapK_Type1_Caps_Biosynth"/>
</dbReference>
<reference evidence="2" key="1">
    <citation type="submission" date="2017-08" db="EMBL/GenBank/DDBJ databases">
        <title>A dynamic microbial community with high functional redundancy inhabits the cold, oxic subseafloor aquifer.</title>
        <authorList>
            <person name="Tully B.J."/>
            <person name="Wheat C.G."/>
            <person name="Glazer B.T."/>
            <person name="Huber J.A."/>
        </authorList>
    </citation>
    <scope>NUCLEOTIDE SEQUENCE [LARGE SCALE GENOMIC DNA]</scope>
</reference>
<accession>A0A2A5ATT6</accession>
<evidence type="ECO:0000313" key="2">
    <source>
        <dbReference type="Proteomes" id="UP000218327"/>
    </source>
</evidence>
<comment type="caution">
    <text evidence="1">The sequence shown here is derived from an EMBL/GenBank/DDBJ whole genome shotgun (WGS) entry which is preliminary data.</text>
</comment>
<protein>
    <recommendedName>
        <fullName evidence="3">AMP-dependent synthetase/ligase domain-containing protein</fullName>
    </recommendedName>
</protein>
<dbReference type="InterPro" id="IPR042099">
    <property type="entry name" value="ANL_N_sf"/>
</dbReference>
<organism evidence="1 2">
    <name type="scientific">SAR86 cluster bacterium</name>
    <dbReference type="NCBI Taxonomy" id="2030880"/>
    <lineage>
        <taxon>Bacteria</taxon>
        <taxon>Pseudomonadati</taxon>
        <taxon>Pseudomonadota</taxon>
        <taxon>Gammaproteobacteria</taxon>
        <taxon>SAR86 cluster</taxon>
    </lineage>
</organism>
<dbReference type="Gene3D" id="3.40.50.12780">
    <property type="entry name" value="N-terminal domain of ligase-like"/>
    <property type="match status" value="1"/>
</dbReference>
<dbReference type="PANTHER" id="PTHR36932">
    <property type="entry name" value="CAPSULAR POLYSACCHARIDE BIOSYNTHESIS PROTEIN"/>
    <property type="match status" value="1"/>
</dbReference>
<proteinExistence type="predicted"/>
<dbReference type="EMBL" id="NVVJ01000052">
    <property type="protein sequence ID" value="PCJ22734.1"/>
    <property type="molecule type" value="Genomic_DNA"/>
</dbReference>
<evidence type="ECO:0008006" key="3">
    <source>
        <dbReference type="Google" id="ProtNLM"/>
    </source>
</evidence>